<dbReference type="EMBL" id="PCDP01000064">
    <property type="protein sequence ID" value="PZM08924.1"/>
    <property type="molecule type" value="Genomic_DNA"/>
</dbReference>
<keyword evidence="3" id="KW-1185">Reference proteome</keyword>
<dbReference type="Proteomes" id="UP000248925">
    <property type="component" value="Unassembled WGS sequence"/>
</dbReference>
<protein>
    <submittedName>
        <fullName evidence="2">Uncharacterized protein</fullName>
    </submittedName>
</protein>
<evidence type="ECO:0000256" key="1">
    <source>
        <dbReference type="SAM" id="Phobius"/>
    </source>
</evidence>
<feature type="transmembrane region" description="Helical" evidence="1">
    <location>
        <begin position="35"/>
        <end position="54"/>
    </location>
</feature>
<name>A0A2W4CU49_9HYPH</name>
<evidence type="ECO:0000313" key="2">
    <source>
        <dbReference type="EMBL" id="PZM08924.1"/>
    </source>
</evidence>
<organism evidence="2 3">
    <name type="scientific">Rhizobium tubonense</name>
    <dbReference type="NCBI Taxonomy" id="484088"/>
    <lineage>
        <taxon>Bacteria</taxon>
        <taxon>Pseudomonadati</taxon>
        <taxon>Pseudomonadota</taxon>
        <taxon>Alphaproteobacteria</taxon>
        <taxon>Hyphomicrobiales</taxon>
        <taxon>Rhizobiaceae</taxon>
        <taxon>Rhizobium/Agrobacterium group</taxon>
        <taxon>Rhizobium</taxon>
    </lineage>
</organism>
<accession>A0A2W4CU49</accession>
<feature type="transmembrane region" description="Helical" evidence="1">
    <location>
        <begin position="75"/>
        <end position="98"/>
    </location>
</feature>
<reference evidence="2 3" key="1">
    <citation type="journal article" date="2018" name="Sci. Rep.">
        <title>Rhizobium tumorigenes sp. nov., a novel plant tumorigenic bacterium isolated from cane gall tumors on thornless blackberry.</title>
        <authorList>
            <person name="Kuzmanovi N."/>
            <person name="Smalla K."/>
            <person name="Gronow S."/>
            <person name="PuBawska J."/>
        </authorList>
    </citation>
    <scope>NUCLEOTIDE SEQUENCE [LARGE SCALE GENOMIC DNA]</scope>
    <source>
        <strain evidence="2 3">CCBAU 85046</strain>
    </source>
</reference>
<proteinExistence type="predicted"/>
<sequence>MTGSRIQLGSLVIVMCVWAANLELGQILPHLDCQARSLWSIAASAVALSVALLVTTISTQIGRSMRGESNRVPSLMIALGALPFIFAILMQGAASMLVNPCQS</sequence>
<evidence type="ECO:0000313" key="3">
    <source>
        <dbReference type="Proteomes" id="UP000248925"/>
    </source>
</evidence>
<keyword evidence="1" id="KW-0472">Membrane</keyword>
<gene>
    <name evidence="2" type="ORF">CPY51_27340</name>
</gene>
<keyword evidence="1" id="KW-1133">Transmembrane helix</keyword>
<keyword evidence="1" id="KW-0812">Transmembrane</keyword>
<comment type="caution">
    <text evidence="2">The sequence shown here is derived from an EMBL/GenBank/DDBJ whole genome shotgun (WGS) entry which is preliminary data.</text>
</comment>
<dbReference type="AlphaFoldDB" id="A0A2W4CU49"/>